<keyword evidence="8" id="KW-0807">Transducer</keyword>
<dbReference type="GO" id="GO:0004984">
    <property type="term" value="F:olfactory receptor activity"/>
    <property type="evidence" value="ECO:0007669"/>
    <property type="project" value="InterPro"/>
</dbReference>
<protein>
    <submittedName>
        <fullName evidence="9">Uncharacterized protein</fullName>
    </submittedName>
</protein>
<keyword evidence="3" id="KW-0812">Transmembrane</keyword>
<evidence type="ECO:0000256" key="6">
    <source>
        <dbReference type="ARBA" id="ARBA00023136"/>
    </source>
</evidence>
<dbReference type="GO" id="GO:0005549">
    <property type="term" value="F:odorant binding"/>
    <property type="evidence" value="ECO:0007669"/>
    <property type="project" value="InterPro"/>
</dbReference>
<dbReference type="PANTHER" id="PTHR21137">
    <property type="entry name" value="ODORANT RECEPTOR"/>
    <property type="match status" value="1"/>
</dbReference>
<dbReference type="GO" id="GO:0005886">
    <property type="term" value="C:plasma membrane"/>
    <property type="evidence" value="ECO:0007669"/>
    <property type="project" value="TreeGrafter"/>
</dbReference>
<name>N6TD99_DENPD</name>
<dbReference type="HOGENOM" id="CLU_704510_0_0_1"/>
<evidence type="ECO:0000256" key="1">
    <source>
        <dbReference type="ARBA" id="ARBA00004141"/>
    </source>
</evidence>
<keyword evidence="6" id="KW-0472">Membrane</keyword>
<evidence type="ECO:0000256" key="2">
    <source>
        <dbReference type="ARBA" id="ARBA00022606"/>
    </source>
</evidence>
<dbReference type="EMBL" id="KB741004">
    <property type="protein sequence ID" value="ENN75693.1"/>
    <property type="molecule type" value="Genomic_DNA"/>
</dbReference>
<feature type="non-terminal residue" evidence="9">
    <location>
        <position position="1"/>
    </location>
</feature>
<dbReference type="PANTHER" id="PTHR21137:SF40">
    <property type="entry name" value="ODORANT RECEPTOR 56A"/>
    <property type="match status" value="1"/>
</dbReference>
<evidence type="ECO:0000256" key="8">
    <source>
        <dbReference type="ARBA" id="ARBA00023224"/>
    </source>
</evidence>
<reference evidence="9" key="1">
    <citation type="journal article" date="2013" name="Genome Biol.">
        <title>Draft genome of the mountain pine beetle, Dendroctonus ponderosae Hopkins, a major forest pest.</title>
        <authorList>
            <person name="Keeling C.I."/>
            <person name="Yuen M.M."/>
            <person name="Liao N.Y."/>
            <person name="Docking T.R."/>
            <person name="Chan S.K."/>
            <person name="Taylor G.A."/>
            <person name="Palmquist D.L."/>
            <person name="Jackman S.D."/>
            <person name="Nguyen A."/>
            <person name="Li M."/>
            <person name="Henderson H."/>
            <person name="Janes J.K."/>
            <person name="Zhao Y."/>
            <person name="Pandoh P."/>
            <person name="Moore R."/>
            <person name="Sperling F.A."/>
            <person name="Huber D.P."/>
            <person name="Birol I."/>
            <person name="Jones S.J."/>
            <person name="Bohlmann J."/>
        </authorList>
    </citation>
    <scope>NUCLEOTIDE SEQUENCE</scope>
</reference>
<evidence type="ECO:0000256" key="4">
    <source>
        <dbReference type="ARBA" id="ARBA00022725"/>
    </source>
</evidence>
<dbReference type="OrthoDB" id="7677057at2759"/>
<keyword evidence="5" id="KW-1133">Transmembrane helix</keyword>
<proteinExistence type="predicted"/>
<keyword evidence="2" id="KW-0716">Sensory transduction</keyword>
<dbReference type="AlphaFoldDB" id="N6TD99"/>
<keyword evidence="7" id="KW-0675">Receptor</keyword>
<evidence type="ECO:0000256" key="7">
    <source>
        <dbReference type="ARBA" id="ARBA00023170"/>
    </source>
</evidence>
<organism evidence="9">
    <name type="scientific">Dendroctonus ponderosae</name>
    <name type="common">Mountain pine beetle</name>
    <dbReference type="NCBI Taxonomy" id="77166"/>
    <lineage>
        <taxon>Eukaryota</taxon>
        <taxon>Metazoa</taxon>
        <taxon>Ecdysozoa</taxon>
        <taxon>Arthropoda</taxon>
        <taxon>Hexapoda</taxon>
        <taxon>Insecta</taxon>
        <taxon>Pterygota</taxon>
        <taxon>Neoptera</taxon>
        <taxon>Endopterygota</taxon>
        <taxon>Coleoptera</taxon>
        <taxon>Polyphaga</taxon>
        <taxon>Cucujiformia</taxon>
        <taxon>Curculionidae</taxon>
        <taxon>Scolytinae</taxon>
        <taxon>Dendroctonus</taxon>
    </lineage>
</organism>
<evidence type="ECO:0000313" key="9">
    <source>
        <dbReference type="EMBL" id="ENN75693.1"/>
    </source>
</evidence>
<dbReference type="InterPro" id="IPR004117">
    <property type="entry name" value="7tm6_olfct_rcpt"/>
</dbReference>
<evidence type="ECO:0000256" key="3">
    <source>
        <dbReference type="ARBA" id="ARBA00022692"/>
    </source>
</evidence>
<evidence type="ECO:0000256" key="5">
    <source>
        <dbReference type="ARBA" id="ARBA00022989"/>
    </source>
</evidence>
<accession>N6TD99</accession>
<keyword evidence="4" id="KW-0552">Olfaction</keyword>
<gene>
    <name evidence="9" type="ORF">YQE_07755</name>
</gene>
<sequence length="392" mass="45746">MISSSLVGTFPWQFMFQDNKILKNMYAMYSKLMLGYFTLFVFSQQLELLILITDEEVMRNAIFANISVTPIYTITLAKQLIMMLNSSFRATIKQIIDTEKCKSPIEDDEVFEIELRIVQRSNKLVKYYGLMMFVLGTLFCVKPILMTPNIVSSGNTTKAIGFFPLSSWFPFDEQKHYPYAYMWQTLSLLQGTMYVTTTDILMFNLIVFTAVQLRKLKHLLKNFVHYKERFMTLYNIVDDEQAAKITLIYFIRRHKEIIEYVRLFNESMEIVMVFDFLQSSLHIASVLPEVLMSEISLMVVLTVASFLGSMLFRLSLYYYHANNVIILSAELSYSIYESNWFDQTPKVKQMILIFMLRTQEPLTLRIGGFAVMSIESLIAILKATYSYVMLMI</sequence>
<comment type="subcellular location">
    <subcellularLocation>
        <location evidence="1">Membrane</location>
        <topology evidence="1">Multi-pass membrane protein</topology>
    </subcellularLocation>
</comment>
<dbReference type="GO" id="GO:0007165">
    <property type="term" value="P:signal transduction"/>
    <property type="evidence" value="ECO:0007669"/>
    <property type="project" value="UniProtKB-KW"/>
</dbReference>
<dbReference type="Pfam" id="PF02949">
    <property type="entry name" value="7tm_6"/>
    <property type="match status" value="1"/>
</dbReference>
<dbReference type="OMA" id="AWVPYDY"/>